<comment type="caution">
    <text evidence="2">The sequence shown here is derived from an EMBL/GenBank/DDBJ whole genome shotgun (WGS) entry which is preliminary data.</text>
</comment>
<gene>
    <name evidence="2" type="ORF">F4693_003087</name>
</gene>
<dbReference type="Proteomes" id="UP000522313">
    <property type="component" value="Unassembled WGS sequence"/>
</dbReference>
<evidence type="ECO:0000256" key="1">
    <source>
        <dbReference type="SAM" id="MobiDB-lite"/>
    </source>
</evidence>
<evidence type="ECO:0000313" key="3">
    <source>
        <dbReference type="Proteomes" id="UP000522313"/>
    </source>
</evidence>
<organism evidence="2 3">
    <name type="scientific">Sphingomonas endophytica</name>
    <dbReference type="NCBI Taxonomy" id="869719"/>
    <lineage>
        <taxon>Bacteria</taxon>
        <taxon>Pseudomonadati</taxon>
        <taxon>Pseudomonadota</taxon>
        <taxon>Alphaproteobacteria</taxon>
        <taxon>Sphingomonadales</taxon>
        <taxon>Sphingomonadaceae</taxon>
        <taxon>Sphingomonas</taxon>
    </lineage>
</organism>
<name>A0A7X0MQG6_9SPHN</name>
<reference evidence="2 3" key="2">
    <citation type="submission" date="2020-08" db="EMBL/GenBank/DDBJ databases">
        <authorList>
            <person name="Partida-Martinez L."/>
            <person name="Huntemann M."/>
            <person name="Clum A."/>
            <person name="Wang J."/>
            <person name="Palaniappan K."/>
            <person name="Ritter S."/>
            <person name="Chen I.-M."/>
            <person name="Stamatis D."/>
            <person name="Reddy T."/>
            <person name="O'Malley R."/>
            <person name="Daum C."/>
            <person name="Shapiro N."/>
            <person name="Ivanova N."/>
            <person name="Kyrpides N."/>
            <person name="Woyke T."/>
        </authorList>
    </citation>
    <scope>NUCLEOTIDE SEQUENCE [LARGE SCALE GENOMIC DNA]</scope>
    <source>
        <strain evidence="2 3">AS3.13</strain>
    </source>
</reference>
<dbReference type="EMBL" id="JACHBT010000017">
    <property type="protein sequence ID" value="MBB6506090.1"/>
    <property type="molecule type" value="Genomic_DNA"/>
</dbReference>
<reference evidence="2 3" key="1">
    <citation type="submission" date="2020-08" db="EMBL/GenBank/DDBJ databases">
        <title>The Agave Microbiome: Exploring the role of microbial communities in plant adaptations to desert environments.</title>
        <authorList>
            <person name="Partida-Martinez L.P."/>
        </authorList>
    </citation>
    <scope>NUCLEOTIDE SEQUENCE [LARGE SCALE GENOMIC DNA]</scope>
    <source>
        <strain evidence="2 3">AS3.13</strain>
    </source>
</reference>
<accession>A0A7X0MQG6</accession>
<dbReference type="AlphaFoldDB" id="A0A7X0MQG6"/>
<proteinExistence type="predicted"/>
<evidence type="ECO:0000313" key="2">
    <source>
        <dbReference type="EMBL" id="MBB6506090.1"/>
    </source>
</evidence>
<feature type="region of interest" description="Disordered" evidence="1">
    <location>
        <begin position="1"/>
        <end position="21"/>
    </location>
</feature>
<protein>
    <submittedName>
        <fullName evidence="2">Uncharacterized protein</fullName>
    </submittedName>
</protein>
<sequence length="51" mass="5518">MTGTPFPRHPGLDPGSRFFSPTANHRAPFVLSLSKHGAQDTPFDKLRVNGG</sequence>